<dbReference type="RefSeq" id="WP_184234120.1">
    <property type="nucleotide sequence ID" value="NZ_JACHMJ010000001.1"/>
</dbReference>
<dbReference type="AlphaFoldDB" id="A0A841AFR3"/>
<evidence type="ECO:0008006" key="4">
    <source>
        <dbReference type="Google" id="ProtNLM"/>
    </source>
</evidence>
<keyword evidence="1" id="KW-1133">Transmembrane helix</keyword>
<evidence type="ECO:0000313" key="3">
    <source>
        <dbReference type="Proteomes" id="UP000536685"/>
    </source>
</evidence>
<keyword evidence="3" id="KW-1185">Reference proteome</keyword>
<dbReference type="Proteomes" id="UP000536685">
    <property type="component" value="Unassembled WGS sequence"/>
</dbReference>
<accession>A0A841AFR3</accession>
<reference evidence="2 3" key="1">
    <citation type="submission" date="2020-08" db="EMBL/GenBank/DDBJ databases">
        <title>Sequencing the genomes of 1000 actinobacteria strains.</title>
        <authorList>
            <person name="Klenk H.-P."/>
        </authorList>
    </citation>
    <scope>NUCLEOTIDE SEQUENCE [LARGE SCALE GENOMIC DNA]</scope>
    <source>
        <strain evidence="2 3">DSM 105784</strain>
    </source>
</reference>
<evidence type="ECO:0000256" key="1">
    <source>
        <dbReference type="SAM" id="Phobius"/>
    </source>
</evidence>
<keyword evidence="1" id="KW-0812">Transmembrane</keyword>
<name>A0A841AFR3_9MICO</name>
<dbReference type="EMBL" id="JACHMJ010000001">
    <property type="protein sequence ID" value="MBB5842630.1"/>
    <property type="molecule type" value="Genomic_DNA"/>
</dbReference>
<comment type="caution">
    <text evidence="2">The sequence shown here is derived from an EMBL/GenBank/DDBJ whole genome shotgun (WGS) entry which is preliminary data.</text>
</comment>
<proteinExistence type="predicted"/>
<keyword evidence="1" id="KW-0472">Membrane</keyword>
<protein>
    <recommendedName>
        <fullName evidence="4">Phospholipase D-like protein</fullName>
    </recommendedName>
</protein>
<evidence type="ECO:0000313" key="2">
    <source>
        <dbReference type="EMBL" id="MBB5842630.1"/>
    </source>
</evidence>
<feature type="transmembrane region" description="Helical" evidence="1">
    <location>
        <begin position="44"/>
        <end position="67"/>
    </location>
</feature>
<sequence length="130" mass="14388">MNDLFSSLWNVLWLCFWGVALLGYLVSVVVVLGDLFRDHGLNGWWKAVWIFFLVFLPFLTVLVYVIARGPGIVDRLGDSEERAAAETYDPPAPMAAPASEIARAKELLDQGVITAGEFDALKSKALGNRF</sequence>
<gene>
    <name evidence="2" type="ORF">HD599_000953</name>
</gene>
<feature type="transmembrane region" description="Helical" evidence="1">
    <location>
        <begin position="12"/>
        <end position="32"/>
    </location>
</feature>
<organism evidence="2 3">
    <name type="scientific">Conyzicola lurida</name>
    <dbReference type="NCBI Taxonomy" id="1172621"/>
    <lineage>
        <taxon>Bacteria</taxon>
        <taxon>Bacillati</taxon>
        <taxon>Actinomycetota</taxon>
        <taxon>Actinomycetes</taxon>
        <taxon>Micrococcales</taxon>
        <taxon>Microbacteriaceae</taxon>
        <taxon>Conyzicola</taxon>
    </lineage>
</organism>